<dbReference type="Pfam" id="PF17921">
    <property type="entry name" value="Integrase_H2C2"/>
    <property type="match status" value="1"/>
</dbReference>
<organism evidence="4 5">
    <name type="scientific">Riccia sorocarpa</name>
    <dbReference type="NCBI Taxonomy" id="122646"/>
    <lineage>
        <taxon>Eukaryota</taxon>
        <taxon>Viridiplantae</taxon>
        <taxon>Streptophyta</taxon>
        <taxon>Embryophyta</taxon>
        <taxon>Marchantiophyta</taxon>
        <taxon>Marchantiopsida</taxon>
        <taxon>Marchantiidae</taxon>
        <taxon>Marchantiales</taxon>
        <taxon>Ricciaceae</taxon>
        <taxon>Riccia</taxon>
    </lineage>
</organism>
<evidence type="ECO:0000313" key="5">
    <source>
        <dbReference type="Proteomes" id="UP001633002"/>
    </source>
</evidence>
<feature type="region of interest" description="Disordered" evidence="2">
    <location>
        <begin position="359"/>
        <end position="456"/>
    </location>
</feature>
<feature type="compositionally biased region" description="Basic residues" evidence="2">
    <location>
        <begin position="902"/>
        <end position="911"/>
    </location>
</feature>
<evidence type="ECO:0000313" key="4">
    <source>
        <dbReference type="EMBL" id="KAL3702027.1"/>
    </source>
</evidence>
<feature type="domain" description="Integrase zinc-binding" evidence="3">
    <location>
        <begin position="110"/>
        <end position="165"/>
    </location>
</feature>
<keyword evidence="5" id="KW-1185">Reference proteome</keyword>
<keyword evidence="1" id="KW-0175">Coiled coil</keyword>
<dbReference type="InterPro" id="IPR041588">
    <property type="entry name" value="Integrase_H2C2"/>
</dbReference>
<sequence length="1173" mass="130780">MLLLQEFTFTVEYKPGKAHLNADFLSRIPGEPSATAIDTEPADFFLFTITSQAPWKEQLRHYLETGQTPLDLTPAKVKSFHINALPFTLIQGVLYRMGPDNVLRRCLSAEEIPTVLKASHTDEAGGHFSGELTARKIYLSGYWWPTVHKDYANYVRRCDACQRQGKPLSRTTFKVTTGQIPFQLVYGQEAIMPVEFLIPTLRVLTGYEAPRASQLSQEGGAIPERIHALHNLSEKRIEALYNQYLVQAGRKRRFDNRVKEREFRRGDLVLKLNDKLSRFPSKFTIKWLGPFWVQEVYDNETVQLSTLQDEWFLSRTNVQKIRLFNPHFVPEGVPFTKIPRDRANGLYFIDTVKEAAPALSNGDQGTSKYHPGQAASGSSKKRDYRGKTDTSPDRNSTGPVHTKRSRGNLPRHTARQIPVAASSEFDGELVSRQSHEPRLNCLPKSRHASSTALQGNKELPTDVPRAAIPHLEQTNDPIPTNSTYILPSHSSRPPLALPLEQPLCLQQGLEFCQFGFQHSSVYAPQPGSDIESREEVCFTITMSKRELSKRKQQAQKAIPGVFIPRISLYNLWRLPPSIKLNLQVARLWSFISRPYQTLEHADRYEDWLKEITWNQECITIPHPGGQNFEFDVTIERLREIFKLPPAGHLEAERPFVWDDKYIPAFLGRPSNKGLNSNGFLLKYLAWSPLFVCAKNFVALTGQASNSSYVTQDIVTALFRAVLFGEPSDFAPYIGKKLISALRKYQDPKSVNARNNNKLAFDMMPILLAIVHEVWPGAIVAEDVHLLKVPDSDTLAIFKADSSILGEYEEIGPHVLGEYLDRFTQWSDFEKGRLSAASQAGLVFELVILPEPTDDNMEDPPAVTIATAPVNAIPVATLVSAPAETFPTGPSGGDETSPDVPRRPAKQRKTTRKMSEFTSIARGSGKKIIHHHRRDPRVDGKGRHIVPMDNNCAPIVQEEQDEDEQRPFGQTIPGEGEVTPVPGEVTPTAGESTPVDEGSAPPSGEFIPDGQGVMIVEEGEVMEYVEGGPQPGQLQASMRATNSSQVTVTATAGELGKTLVTAMTQMLAKTSHRVITGTDGLEAIRYAREAFDQVFTAVEPAMGRLQALEIDCNAQEEEIKSLQATVSARDITIRSLGKELEEARRLEAQAQTLLHKAQQDLTAKDQASNALQKG</sequence>
<proteinExistence type="predicted"/>
<dbReference type="EMBL" id="JBJQOH010000001">
    <property type="protein sequence ID" value="KAL3702027.1"/>
    <property type="molecule type" value="Genomic_DNA"/>
</dbReference>
<reference evidence="4 5" key="1">
    <citation type="submission" date="2024-09" db="EMBL/GenBank/DDBJ databases">
        <title>Chromosome-scale assembly of Riccia sorocarpa.</title>
        <authorList>
            <person name="Paukszto L."/>
        </authorList>
    </citation>
    <scope>NUCLEOTIDE SEQUENCE [LARGE SCALE GENOMIC DNA]</scope>
    <source>
        <strain evidence="4">LP-2024</strain>
        <tissue evidence="4">Aerial parts of the thallus</tissue>
    </source>
</reference>
<dbReference type="PANTHER" id="PTHR48475:SF1">
    <property type="entry name" value="RNASE H TYPE-1 DOMAIN-CONTAINING PROTEIN"/>
    <property type="match status" value="1"/>
</dbReference>
<dbReference type="Proteomes" id="UP001633002">
    <property type="component" value="Unassembled WGS sequence"/>
</dbReference>
<evidence type="ECO:0000259" key="3">
    <source>
        <dbReference type="Pfam" id="PF17921"/>
    </source>
</evidence>
<evidence type="ECO:0000256" key="2">
    <source>
        <dbReference type="SAM" id="MobiDB-lite"/>
    </source>
</evidence>
<dbReference type="Gene3D" id="1.10.340.70">
    <property type="match status" value="1"/>
</dbReference>
<feature type="region of interest" description="Disordered" evidence="2">
    <location>
        <begin position="959"/>
        <end position="1008"/>
    </location>
</feature>
<feature type="region of interest" description="Disordered" evidence="2">
    <location>
        <begin position="881"/>
        <end position="946"/>
    </location>
</feature>
<comment type="caution">
    <text evidence="4">The sequence shown here is derived from an EMBL/GenBank/DDBJ whole genome shotgun (WGS) entry which is preliminary data.</text>
</comment>
<feature type="compositionally biased region" description="Basic residues" evidence="2">
    <location>
        <begin position="923"/>
        <end position="934"/>
    </location>
</feature>
<gene>
    <name evidence="4" type="ORF">R1sor_020049</name>
</gene>
<protein>
    <recommendedName>
        <fullName evidence="3">Integrase zinc-binding domain-containing protein</fullName>
    </recommendedName>
</protein>
<feature type="coiled-coil region" evidence="1">
    <location>
        <begin position="1104"/>
        <end position="1159"/>
    </location>
</feature>
<name>A0ABD3IIP1_9MARC</name>
<dbReference type="AlphaFoldDB" id="A0ABD3IIP1"/>
<evidence type="ECO:0000256" key="1">
    <source>
        <dbReference type="SAM" id="Coils"/>
    </source>
</evidence>
<accession>A0ABD3IIP1</accession>
<dbReference type="PANTHER" id="PTHR48475">
    <property type="entry name" value="RIBONUCLEASE H"/>
    <property type="match status" value="1"/>
</dbReference>